<comment type="caution">
    <text evidence="21">The sequence shown here is derived from an EMBL/GenBank/DDBJ whole genome shotgun (WGS) entry which is preliminary data.</text>
</comment>
<dbReference type="InterPro" id="IPR027417">
    <property type="entry name" value="P-loop_NTPase"/>
</dbReference>
<dbReference type="GO" id="GO:0000794">
    <property type="term" value="C:condensed nuclear chromosome"/>
    <property type="evidence" value="ECO:0007669"/>
    <property type="project" value="TreeGrafter"/>
</dbReference>
<keyword evidence="7" id="KW-0547">Nucleotide-binding</keyword>
<dbReference type="SUPFAM" id="SSF75712">
    <property type="entry name" value="Rad50 coiled-coil Zn hook"/>
    <property type="match status" value="1"/>
</dbReference>
<sequence>MAVVKSLKIRGIRSFGPDDSDEQGISFESPLTLILGQNGCGKTTIIEALRYAITSQMPPGMGHSDCFVHDPKVNRTSEVLAQIKLKLSNAQSKNLEVTRSMKVVLTKKKTTFRTMDSLLSLTDGTGRTKDISKKCADLDSVLHDELGVSKAILNAVIFCHQEESSWPLDEGKKVKERFDEIFDSDKYSNCFDRLKKIRKAYAVDIKILVDRVEVLEEQKKELDKKKLDVINTETRISETELMLCEITKELKPIEETLRSIKTLEATLNTYDTKLDKLKVKLEHCHKRDQELKKEIKNIFEGTLQELKEKISNYEATVKANQKELEESYTKISNFNNEEERVANEKDANKSKLEKLILLDSQNDKKMVERNKMIVNVAKLAGVDEIMMVESSEEAVQAINKLTEKIESLKQELKGLKSLADKEEKQKQSLVDESRVALSRHNQQISSKESEIEKNKKEVAKIEKEIVAANESKIRLEAAEKKFKVAEEEFEKVEKELNTEEHQNQINEDEKELEKHDEELDVIDNKITKLQKQSAILKEREVKEELLKEKEKQFTVLKNKHRTSLTELLGSMPEKDFTLSLRKLESSLNPEINALKKNINEKKTQITKLEEERKHVRNTLMERNKEQVEAEEQMYKACGTSSYENTLAKVTANVEKLQDEHNVLESSMFVITKYEAQLKANSCCPLCNRGFDCESEVTDLISQLNTKVMNVPDQLKKVSEELQKESAKKDELLSMVSLNEKIKLFKEKDKPQLEQRIADVETKINKLTEEVDGLSMSLLEPEQKLQTIKQIQGDMPLLDRCNQEVEKLNQKFEEIKAQCSQVDTDMTLEEASAKQTEIKQKIAALKAKLKEAQKKLNVHNKKLQELGVKKNKIKEECLNLQKKVQEIYNLQETKKQLEVNREKYIEELAELKDGVAPLKEALKEKEQAKVEVVKENRAKIEAKNSEIMKVSIAFDKVKSIDLDIRQHIERNIPHEKAKKEEAIKKLEEKLKKIQSDRQATTKRIESLKDDIAKEKIYKRELDDNLKLREVQKETQECEKEELEIKEKLSTINRDVINEKDALLVKHRKLSNDKSKTDGILDELQTTLKKNKADLKTALGKDIEKKYREKYYELQVTKMLDKDVKDYSVALEKCLMEYHKKKMESINLIIKELWSKIYSGNDIDYIAIKAEGSMSMESERRKYEYRVVQCKNGIEIDMRGRCSAGQKVLACLIIRLALAETFSSRFGVLALDEPTTNLDHDNVKSLCMALGEIVQERMIQKNFMFIIITHDREFIESLGQIDKVTHFFEVSRNDEGKSRIKRVKFS</sequence>
<feature type="coiled-coil region" evidence="19">
    <location>
        <begin position="391"/>
        <end position="559"/>
    </location>
</feature>
<keyword evidence="5" id="KW-0158">Chromosome</keyword>
<feature type="coiled-coil region" evidence="19">
    <location>
        <begin position="975"/>
        <end position="1049"/>
    </location>
</feature>
<name>A0A2A4J953_HELVI</name>
<evidence type="ECO:0000313" key="21">
    <source>
        <dbReference type="EMBL" id="PCG68064.1"/>
    </source>
</evidence>
<evidence type="ECO:0000256" key="3">
    <source>
        <dbReference type="ARBA" id="ARBA00004286"/>
    </source>
</evidence>
<evidence type="ECO:0000256" key="9">
    <source>
        <dbReference type="ARBA" id="ARBA00022801"/>
    </source>
</evidence>
<dbReference type="PROSITE" id="PS51131">
    <property type="entry name" value="ZN_HOOK"/>
    <property type="match status" value="1"/>
</dbReference>
<feature type="domain" description="Zinc-hook" evidence="20">
    <location>
        <begin position="639"/>
        <end position="736"/>
    </location>
</feature>
<feature type="coiled-coil region" evidence="19">
    <location>
        <begin position="591"/>
        <end position="666"/>
    </location>
</feature>
<evidence type="ECO:0000256" key="14">
    <source>
        <dbReference type="ARBA" id="ARBA00023204"/>
    </source>
</evidence>
<evidence type="ECO:0000256" key="18">
    <source>
        <dbReference type="PROSITE-ProRule" id="PRU00471"/>
    </source>
</evidence>
<dbReference type="InterPro" id="IPR038729">
    <property type="entry name" value="Rad50/SbcC_AAA"/>
</dbReference>
<evidence type="ECO:0000256" key="4">
    <source>
        <dbReference type="ARBA" id="ARBA00009439"/>
    </source>
</evidence>
<evidence type="ECO:0000256" key="13">
    <source>
        <dbReference type="ARBA" id="ARBA00023054"/>
    </source>
</evidence>
<feature type="coiled-coil region" evidence="19">
    <location>
        <begin position="205"/>
        <end position="235"/>
    </location>
</feature>
<evidence type="ECO:0000256" key="7">
    <source>
        <dbReference type="ARBA" id="ARBA00022741"/>
    </source>
</evidence>
<evidence type="ECO:0000256" key="19">
    <source>
        <dbReference type="SAM" id="Coils"/>
    </source>
</evidence>
<feature type="coiled-coil region" evidence="19">
    <location>
        <begin position="714"/>
        <end position="942"/>
    </location>
</feature>
<dbReference type="GO" id="GO:0070192">
    <property type="term" value="P:chromosome organization involved in meiotic cell cycle"/>
    <property type="evidence" value="ECO:0007669"/>
    <property type="project" value="TreeGrafter"/>
</dbReference>
<evidence type="ECO:0000256" key="1">
    <source>
        <dbReference type="ARBA" id="ARBA00001947"/>
    </source>
</evidence>
<dbReference type="GO" id="GO:0051880">
    <property type="term" value="F:G-quadruplex DNA binding"/>
    <property type="evidence" value="ECO:0007669"/>
    <property type="project" value="TreeGrafter"/>
</dbReference>
<proteinExistence type="inferred from homology"/>
<dbReference type="EMBL" id="NWSH01002530">
    <property type="protein sequence ID" value="PCG68064.1"/>
    <property type="molecule type" value="Genomic_DNA"/>
</dbReference>
<evidence type="ECO:0000259" key="20">
    <source>
        <dbReference type="PROSITE" id="PS51131"/>
    </source>
</evidence>
<evidence type="ECO:0000256" key="16">
    <source>
        <dbReference type="ARBA" id="ARBA00023254"/>
    </source>
</evidence>
<keyword evidence="6 18" id="KW-0479">Metal-binding</keyword>
<dbReference type="NCBIfam" id="TIGR00606">
    <property type="entry name" value="rad50"/>
    <property type="match status" value="1"/>
</dbReference>
<dbReference type="GO" id="GO:0046872">
    <property type="term" value="F:metal ion binding"/>
    <property type="evidence" value="ECO:0007669"/>
    <property type="project" value="UniProtKB-UniRule"/>
</dbReference>
<dbReference type="GO" id="GO:0043047">
    <property type="term" value="F:single-stranded telomeric DNA binding"/>
    <property type="evidence" value="ECO:0007669"/>
    <property type="project" value="TreeGrafter"/>
</dbReference>
<keyword evidence="14" id="KW-0234">DNA repair</keyword>
<keyword evidence="8" id="KW-0227">DNA damage</keyword>
<keyword evidence="13 19" id="KW-0175">Coiled coil</keyword>
<dbReference type="GO" id="GO:0007004">
    <property type="term" value="P:telomere maintenance via telomerase"/>
    <property type="evidence" value="ECO:0007669"/>
    <property type="project" value="TreeGrafter"/>
</dbReference>
<feature type="coiled-coil region" evidence="19">
    <location>
        <begin position="260"/>
        <end position="355"/>
    </location>
</feature>
<keyword evidence="9" id="KW-0378">Hydrolase</keyword>
<comment type="catalytic activity">
    <reaction evidence="17">
        <text>ATP + H2O = ADP + phosphate + H(+)</text>
        <dbReference type="Rhea" id="RHEA:13065"/>
        <dbReference type="ChEBI" id="CHEBI:15377"/>
        <dbReference type="ChEBI" id="CHEBI:15378"/>
        <dbReference type="ChEBI" id="CHEBI:30616"/>
        <dbReference type="ChEBI" id="CHEBI:43474"/>
        <dbReference type="ChEBI" id="CHEBI:456216"/>
    </reaction>
</comment>
<evidence type="ECO:0000256" key="8">
    <source>
        <dbReference type="ARBA" id="ARBA00022763"/>
    </source>
</evidence>
<evidence type="ECO:0000256" key="10">
    <source>
        <dbReference type="ARBA" id="ARBA00022833"/>
    </source>
</evidence>
<evidence type="ECO:0000256" key="5">
    <source>
        <dbReference type="ARBA" id="ARBA00022454"/>
    </source>
</evidence>
<dbReference type="PANTHER" id="PTHR18867:SF12">
    <property type="entry name" value="DNA REPAIR PROTEIN RAD50"/>
    <property type="match status" value="1"/>
</dbReference>
<gene>
    <name evidence="21" type="ORF">B5V51_5645</name>
</gene>
<feature type="binding site" evidence="18">
    <location>
        <position position="686"/>
    </location>
    <ligand>
        <name>Zn(2+)</name>
        <dbReference type="ChEBI" id="CHEBI:29105"/>
    </ligand>
</feature>
<evidence type="ECO:0000256" key="17">
    <source>
        <dbReference type="ARBA" id="ARBA00049360"/>
    </source>
</evidence>
<dbReference type="GO" id="GO:0000722">
    <property type="term" value="P:telomere maintenance via recombination"/>
    <property type="evidence" value="ECO:0007669"/>
    <property type="project" value="TreeGrafter"/>
</dbReference>
<dbReference type="GO" id="GO:0005524">
    <property type="term" value="F:ATP binding"/>
    <property type="evidence" value="ECO:0007669"/>
    <property type="project" value="UniProtKB-KW"/>
</dbReference>
<dbReference type="STRING" id="7102.A0A2A4J953"/>
<dbReference type="GO" id="GO:0006302">
    <property type="term" value="P:double-strand break repair"/>
    <property type="evidence" value="ECO:0007669"/>
    <property type="project" value="InterPro"/>
</dbReference>
<dbReference type="GO" id="GO:0030870">
    <property type="term" value="C:Mre11 complex"/>
    <property type="evidence" value="ECO:0007669"/>
    <property type="project" value="InterPro"/>
</dbReference>
<comment type="cofactor">
    <cofactor evidence="1">
        <name>Zn(2+)</name>
        <dbReference type="ChEBI" id="CHEBI:29105"/>
    </cofactor>
</comment>
<evidence type="ECO:0000256" key="15">
    <source>
        <dbReference type="ARBA" id="ARBA00023242"/>
    </source>
</evidence>
<protein>
    <recommendedName>
        <fullName evidence="20">Zinc-hook domain-containing protein</fullName>
    </recommendedName>
</protein>
<keyword evidence="16" id="KW-0469">Meiosis</keyword>
<dbReference type="InterPro" id="IPR004584">
    <property type="entry name" value="Rad50_eukaryotes"/>
</dbReference>
<dbReference type="Gene3D" id="3.40.50.300">
    <property type="entry name" value="P-loop containing nucleotide triphosphate hydrolases"/>
    <property type="match status" value="2"/>
</dbReference>
<keyword evidence="12" id="KW-0460">Magnesium</keyword>
<dbReference type="Pfam" id="PF13476">
    <property type="entry name" value="AAA_23"/>
    <property type="match status" value="1"/>
</dbReference>
<keyword evidence="15" id="KW-0539">Nucleus</keyword>
<organism evidence="21">
    <name type="scientific">Heliothis virescens</name>
    <name type="common">Tobacco budworm moth</name>
    <dbReference type="NCBI Taxonomy" id="7102"/>
    <lineage>
        <taxon>Eukaryota</taxon>
        <taxon>Metazoa</taxon>
        <taxon>Ecdysozoa</taxon>
        <taxon>Arthropoda</taxon>
        <taxon>Hexapoda</taxon>
        <taxon>Insecta</taxon>
        <taxon>Pterygota</taxon>
        <taxon>Neoptera</taxon>
        <taxon>Endopterygota</taxon>
        <taxon>Lepidoptera</taxon>
        <taxon>Glossata</taxon>
        <taxon>Ditrysia</taxon>
        <taxon>Noctuoidea</taxon>
        <taxon>Noctuidae</taxon>
        <taxon>Heliothinae</taxon>
        <taxon>Heliothis</taxon>
    </lineage>
</organism>
<reference evidence="21" key="1">
    <citation type="submission" date="2017-09" db="EMBL/GenBank/DDBJ databases">
        <title>Contemporary evolution of a Lepidopteran species, Heliothis virescens, in response to modern agricultural practices.</title>
        <authorList>
            <person name="Fritz M.L."/>
            <person name="Deyonke A.M."/>
            <person name="Papanicolaou A."/>
            <person name="Micinski S."/>
            <person name="Westbrook J."/>
            <person name="Gould F."/>
        </authorList>
    </citation>
    <scope>NUCLEOTIDE SEQUENCE [LARGE SCALE GENOMIC DNA]</scope>
    <source>
        <strain evidence="21">HvINT-</strain>
        <tissue evidence="21">Whole body</tissue>
    </source>
</reference>
<accession>A0A2A4J953</accession>
<comment type="similarity">
    <text evidence="4">Belongs to the SMC family. RAD50 subfamily.</text>
</comment>
<keyword evidence="11" id="KW-0067">ATP-binding</keyword>
<evidence type="ECO:0000256" key="2">
    <source>
        <dbReference type="ARBA" id="ARBA00004123"/>
    </source>
</evidence>
<comment type="subcellular location">
    <subcellularLocation>
        <location evidence="3">Chromosome</location>
    </subcellularLocation>
    <subcellularLocation>
        <location evidence="2">Nucleus</location>
    </subcellularLocation>
</comment>
<dbReference type="GO" id="GO:0016887">
    <property type="term" value="F:ATP hydrolysis activity"/>
    <property type="evidence" value="ECO:0007669"/>
    <property type="project" value="InterPro"/>
</dbReference>
<dbReference type="InterPro" id="IPR013134">
    <property type="entry name" value="Zn_hook_RAD50"/>
</dbReference>
<dbReference type="SUPFAM" id="SSF52540">
    <property type="entry name" value="P-loop containing nucleoside triphosphate hydrolases"/>
    <property type="match status" value="2"/>
</dbReference>
<evidence type="ECO:0000256" key="11">
    <source>
        <dbReference type="ARBA" id="ARBA00022840"/>
    </source>
</evidence>
<feature type="binding site" evidence="18">
    <location>
        <position position="683"/>
    </location>
    <ligand>
        <name>Zn(2+)</name>
        <dbReference type="ChEBI" id="CHEBI:29105"/>
    </ligand>
</feature>
<dbReference type="GO" id="GO:0003691">
    <property type="term" value="F:double-stranded telomeric DNA binding"/>
    <property type="evidence" value="ECO:0007669"/>
    <property type="project" value="TreeGrafter"/>
</dbReference>
<evidence type="ECO:0000256" key="12">
    <source>
        <dbReference type="ARBA" id="ARBA00022842"/>
    </source>
</evidence>
<keyword evidence="10 18" id="KW-0862">Zinc</keyword>
<evidence type="ECO:0000256" key="6">
    <source>
        <dbReference type="ARBA" id="ARBA00022723"/>
    </source>
</evidence>
<dbReference type="PANTHER" id="PTHR18867">
    <property type="entry name" value="RAD50"/>
    <property type="match status" value="1"/>
</dbReference>